<reference evidence="6" key="2">
    <citation type="submission" date="2015-02" db="UniProtKB">
        <authorList>
            <consortium name="EnsemblMetazoa"/>
        </authorList>
    </citation>
    <scope>IDENTIFICATION</scope>
</reference>
<dbReference type="EnsemblMetazoa" id="SMAR000553-RA">
    <property type="protein sequence ID" value="SMAR000553-PA"/>
    <property type="gene ID" value="SMAR000553"/>
</dbReference>
<comment type="similarity">
    <text evidence="1">Belongs to the CCDC25 family.</text>
</comment>
<dbReference type="InterPro" id="IPR008532">
    <property type="entry name" value="NFACT_RNA-bd"/>
</dbReference>
<comment type="subunit">
    <text evidence="3">Interacts (via cytoplasmic region) with ILK.</text>
</comment>
<evidence type="ECO:0000256" key="4">
    <source>
        <dbReference type="SAM" id="MobiDB-lite"/>
    </source>
</evidence>
<evidence type="ECO:0000313" key="7">
    <source>
        <dbReference type="Proteomes" id="UP000014500"/>
    </source>
</evidence>
<feature type="compositionally biased region" description="Basic and acidic residues" evidence="4">
    <location>
        <begin position="314"/>
        <end position="341"/>
    </location>
</feature>
<dbReference type="AlphaFoldDB" id="T1II61"/>
<dbReference type="PANTHER" id="PTHR13049:SF2">
    <property type="entry name" value="COILED-COIL DOMAIN-CONTAINING PROTEIN 25"/>
    <property type="match status" value="1"/>
</dbReference>
<feature type="region of interest" description="Disordered" evidence="4">
    <location>
        <begin position="314"/>
        <end position="368"/>
    </location>
</feature>
<evidence type="ECO:0000256" key="1">
    <source>
        <dbReference type="ARBA" id="ARBA00008998"/>
    </source>
</evidence>
<accession>T1II61</accession>
<evidence type="ECO:0000256" key="2">
    <source>
        <dbReference type="ARBA" id="ARBA00016700"/>
    </source>
</evidence>
<reference evidence="7" key="1">
    <citation type="submission" date="2011-05" db="EMBL/GenBank/DDBJ databases">
        <authorList>
            <person name="Richards S.R."/>
            <person name="Qu J."/>
            <person name="Jiang H."/>
            <person name="Jhangiani S.N."/>
            <person name="Agravi P."/>
            <person name="Goodspeed R."/>
            <person name="Gross S."/>
            <person name="Mandapat C."/>
            <person name="Jackson L."/>
            <person name="Mathew T."/>
            <person name="Pu L."/>
            <person name="Thornton R."/>
            <person name="Saada N."/>
            <person name="Wilczek-Boney K.B."/>
            <person name="Lee S."/>
            <person name="Kovar C."/>
            <person name="Wu Y."/>
            <person name="Scherer S.E."/>
            <person name="Worley K.C."/>
            <person name="Muzny D.M."/>
            <person name="Gibbs R."/>
        </authorList>
    </citation>
    <scope>NUCLEOTIDE SEQUENCE</scope>
    <source>
        <strain evidence="7">Brora</strain>
    </source>
</reference>
<dbReference type="PhylomeDB" id="T1II61"/>
<dbReference type="Pfam" id="PF05670">
    <property type="entry name" value="NFACT-R_1"/>
    <property type="match status" value="1"/>
</dbReference>
<dbReference type="eggNOG" id="KOG3272">
    <property type="taxonomic scope" value="Eukaryota"/>
</dbReference>
<dbReference type="HOGENOM" id="CLU_752993_0_0_1"/>
<keyword evidence="7" id="KW-1185">Reference proteome</keyword>
<name>T1II61_STRMM</name>
<dbReference type="EMBL" id="JH430135">
    <property type="status" value="NOT_ANNOTATED_CDS"/>
    <property type="molecule type" value="Genomic_DNA"/>
</dbReference>
<feature type="region of interest" description="Disordered" evidence="4">
    <location>
        <begin position="1"/>
        <end position="24"/>
    </location>
</feature>
<dbReference type="InterPro" id="IPR039730">
    <property type="entry name" value="Jlp2/Ccd25"/>
</dbReference>
<evidence type="ECO:0000256" key="3">
    <source>
        <dbReference type="ARBA" id="ARBA00024214"/>
    </source>
</evidence>
<organism evidence="6 7">
    <name type="scientific">Strigamia maritima</name>
    <name type="common">European centipede</name>
    <name type="synonym">Geophilus maritimus</name>
    <dbReference type="NCBI Taxonomy" id="126957"/>
    <lineage>
        <taxon>Eukaryota</taxon>
        <taxon>Metazoa</taxon>
        <taxon>Ecdysozoa</taxon>
        <taxon>Arthropoda</taxon>
        <taxon>Myriapoda</taxon>
        <taxon>Chilopoda</taxon>
        <taxon>Pleurostigmophora</taxon>
        <taxon>Geophilomorpha</taxon>
        <taxon>Linotaeniidae</taxon>
        <taxon>Strigamia</taxon>
    </lineage>
</organism>
<feature type="compositionally biased region" description="Acidic residues" evidence="4">
    <location>
        <begin position="359"/>
        <end position="368"/>
    </location>
</feature>
<dbReference type="Proteomes" id="UP000014500">
    <property type="component" value="Unassembled WGS sequence"/>
</dbReference>
<sequence>MVVSKTLRSSRADPTKKVGKAVAKRGDVRKNCEIAESRGSPSAGPSVRSGWGSLRRETVKEMFLEDVELFVDVVGVPDWASGNEMRVVLKRVQLTFFMFRRNSLHHDYRHATGGFCQYSRRFIISISGTISLRIGKQPQKIGLSIGIDVTLSGLQIANGWIKISRVKHVVSPPVKIFMGVDKFENEGLIKWGWPEDVWFHVDKLSSAHVYLRLQPGQSIDDIPAAVLEDCAQLVKANSIQGNKMNNIEVVYTMWANLKKTAGMEVGQVGFYKDKEVMKIKVEKRINEVINRLNKTKEEKNADLQAERECRDRLEREDKKRLLREQKERSKDDEKKRREQAELRSYSSLMSEDKMRSNLENDEDSDEFM</sequence>
<feature type="domain" description="NFACT RNA-binding" evidence="5">
    <location>
        <begin position="174"/>
        <end position="271"/>
    </location>
</feature>
<evidence type="ECO:0000259" key="5">
    <source>
        <dbReference type="Pfam" id="PF05670"/>
    </source>
</evidence>
<proteinExistence type="inferred from homology"/>
<evidence type="ECO:0000313" key="6">
    <source>
        <dbReference type="EnsemblMetazoa" id="SMAR000553-PA"/>
    </source>
</evidence>
<protein>
    <recommendedName>
        <fullName evidence="2">Coiled-coil domain-containing protein 25</fullName>
    </recommendedName>
</protein>
<dbReference type="PANTHER" id="PTHR13049">
    <property type="entry name" value="DUF814-RELATED"/>
    <property type="match status" value="1"/>
</dbReference>
<dbReference type="STRING" id="126957.T1II61"/>